<dbReference type="SUPFAM" id="SSF52540">
    <property type="entry name" value="P-loop containing nucleoside triphosphate hydrolases"/>
    <property type="match status" value="1"/>
</dbReference>
<evidence type="ECO:0000256" key="3">
    <source>
        <dbReference type="ARBA" id="ARBA00022741"/>
    </source>
</evidence>
<evidence type="ECO:0000313" key="9">
    <source>
        <dbReference type="Proteomes" id="UP000675994"/>
    </source>
</evidence>
<dbReference type="Proteomes" id="UP000675994">
    <property type="component" value="Chromosome"/>
</dbReference>
<dbReference type="EMBL" id="CP063367">
    <property type="protein sequence ID" value="QUM69838.1"/>
    <property type="molecule type" value="Genomic_DNA"/>
</dbReference>
<dbReference type="EC" id="2.7.1.176" evidence="2"/>
<feature type="domain" description="Zeta toxin" evidence="7">
    <location>
        <begin position="27"/>
        <end position="213"/>
    </location>
</feature>
<reference evidence="8" key="1">
    <citation type="journal article" date="2021" name="Front. Microbiol.">
        <title>Presence and Characterization of a Novel cfr-Carrying Tn558 Transposon Derivative in Staphylococcus delphini Isolated From Retail Food.</title>
        <authorList>
            <person name="Zhang F."/>
            <person name="Wu S."/>
            <person name="Huang J."/>
            <person name="Yang R."/>
            <person name="Zhang J."/>
            <person name="Lei T."/>
            <person name="Dai J."/>
            <person name="Ding Y."/>
            <person name="Xue L."/>
            <person name="Wang J."/>
            <person name="Chen M."/>
            <person name="Wu Q."/>
        </authorList>
    </citation>
    <scope>NUCLEOTIDE SEQUENCE</scope>
    <source>
        <strain evidence="8">2794-1</strain>
    </source>
</reference>
<dbReference type="GO" id="GO:0005524">
    <property type="term" value="F:ATP binding"/>
    <property type="evidence" value="ECO:0007669"/>
    <property type="project" value="UniProtKB-KW"/>
</dbReference>
<dbReference type="Gene3D" id="3.40.50.300">
    <property type="entry name" value="P-loop containing nucleotide triphosphate hydrolases"/>
    <property type="match status" value="1"/>
</dbReference>
<evidence type="ECO:0000256" key="6">
    <source>
        <dbReference type="ARBA" id="ARBA00048178"/>
    </source>
</evidence>
<comment type="similarity">
    <text evidence="1">Belongs to the zeta toxin family.</text>
</comment>
<evidence type="ECO:0000256" key="5">
    <source>
        <dbReference type="ARBA" id="ARBA00032897"/>
    </source>
</evidence>
<dbReference type="AlphaFoldDB" id="A0AAQ0D841"/>
<comment type="catalytic activity">
    <reaction evidence="6">
        <text>UDP-N-acetyl-alpha-D-glucosamine + ATP = UDP-N-acetyl-alpha-D-glucosamine 3'-phosphate + ADP + H(+)</text>
        <dbReference type="Rhea" id="RHEA:32671"/>
        <dbReference type="ChEBI" id="CHEBI:15378"/>
        <dbReference type="ChEBI" id="CHEBI:30616"/>
        <dbReference type="ChEBI" id="CHEBI:57705"/>
        <dbReference type="ChEBI" id="CHEBI:64353"/>
        <dbReference type="ChEBI" id="CHEBI:456216"/>
        <dbReference type="EC" id="2.7.1.176"/>
    </reaction>
</comment>
<dbReference type="InterPro" id="IPR010488">
    <property type="entry name" value="Zeta_toxin_domain"/>
</dbReference>
<organism evidence="8 9">
    <name type="scientific">Staphylococcus delphini</name>
    <dbReference type="NCBI Taxonomy" id="53344"/>
    <lineage>
        <taxon>Bacteria</taxon>
        <taxon>Bacillati</taxon>
        <taxon>Bacillota</taxon>
        <taxon>Bacilli</taxon>
        <taxon>Bacillales</taxon>
        <taxon>Staphylococcaceae</taxon>
        <taxon>Staphylococcus</taxon>
        <taxon>Staphylococcus intermedius group</taxon>
    </lineage>
</organism>
<dbReference type="Pfam" id="PF06414">
    <property type="entry name" value="Zeta_toxin"/>
    <property type="match status" value="1"/>
</dbReference>
<sequence length="246" mass="28561">MGLIEYTKIDFQTALERNYRGLTRGKTPIKRPIAILLGGQSGAGKTTIHRIKQSHYNGNIIIIDGDTFRLQHPKFIDIQKEYGKKSVEYTNEFAGRMVESLIELLSEQHYHLLIEGTLRTVDVPRRTAVSLKSKGYQVELSLIATKPYLSYLSTLLRYEQNYSISPKYARATPKKYHDNIVGNLVENLNILEKEKIFDRIQIFKRDKSCVYDSYKNGELMASEKLHELLYGVWDLKEKEMLEYCEN</sequence>
<keyword evidence="4" id="KW-0067">ATP-binding</keyword>
<evidence type="ECO:0000256" key="1">
    <source>
        <dbReference type="ARBA" id="ARBA00009104"/>
    </source>
</evidence>
<accession>A0AAQ0D841</accession>
<dbReference type="InterPro" id="IPR027417">
    <property type="entry name" value="P-loop_NTPase"/>
</dbReference>
<evidence type="ECO:0000259" key="7">
    <source>
        <dbReference type="Pfam" id="PF06414"/>
    </source>
</evidence>
<dbReference type="RefSeq" id="WP_212575147.1">
    <property type="nucleotide sequence ID" value="NZ_CP063367.1"/>
</dbReference>
<evidence type="ECO:0000256" key="4">
    <source>
        <dbReference type="ARBA" id="ARBA00022840"/>
    </source>
</evidence>
<evidence type="ECO:0000313" key="8">
    <source>
        <dbReference type="EMBL" id="QUM69838.1"/>
    </source>
</evidence>
<name>A0AAQ0D841_9STAP</name>
<dbReference type="GO" id="GO:0016301">
    <property type="term" value="F:kinase activity"/>
    <property type="evidence" value="ECO:0007669"/>
    <property type="project" value="InterPro"/>
</dbReference>
<proteinExistence type="inferred from homology"/>
<keyword evidence="3" id="KW-0547">Nucleotide-binding</keyword>
<evidence type="ECO:0000256" key="2">
    <source>
        <dbReference type="ARBA" id="ARBA00011963"/>
    </source>
</evidence>
<protein>
    <recommendedName>
        <fullName evidence="5">UDP-N-acetylglucosamine kinase</fullName>
        <ecNumber evidence="2">2.7.1.176</ecNumber>
    </recommendedName>
    <alternativeName>
        <fullName evidence="5">UDP-N-acetylglucosamine kinase</fullName>
    </alternativeName>
</protein>
<gene>
    <name evidence="8" type="ORF">IPU22_02495</name>
</gene>